<keyword evidence="3" id="KW-1133">Transmembrane helix</keyword>
<evidence type="ECO:0000313" key="4">
    <source>
        <dbReference type="EMBL" id="PNR45683.1"/>
    </source>
</evidence>
<keyword evidence="1" id="KW-0808">Transferase</keyword>
<accession>A0A2K1JVY4</accession>
<keyword evidence="3" id="KW-0812">Transmembrane</keyword>
<dbReference type="InParanoid" id="A0A2K1JVY4"/>
<evidence type="ECO:0000313" key="6">
    <source>
        <dbReference type="Proteomes" id="UP000006727"/>
    </source>
</evidence>
<evidence type="ECO:0000256" key="3">
    <source>
        <dbReference type="SAM" id="Phobius"/>
    </source>
</evidence>
<dbReference type="Pfam" id="PF02348">
    <property type="entry name" value="CTP_transf_3"/>
    <property type="match status" value="1"/>
</dbReference>
<dbReference type="Gramene" id="Pp3c11_23350V3.2">
    <property type="protein sequence ID" value="Pp3c11_23350V3.2"/>
    <property type="gene ID" value="Pp3c11_23350"/>
</dbReference>
<gene>
    <name evidence="4" type="ORF">PHYPA_015454</name>
</gene>
<reference evidence="4 6" key="2">
    <citation type="journal article" date="2018" name="Plant J.">
        <title>The Physcomitrella patens chromosome-scale assembly reveals moss genome structure and evolution.</title>
        <authorList>
            <person name="Lang D."/>
            <person name="Ullrich K.K."/>
            <person name="Murat F."/>
            <person name="Fuchs J."/>
            <person name="Jenkins J."/>
            <person name="Haas F.B."/>
            <person name="Piednoel M."/>
            <person name="Gundlach H."/>
            <person name="Van Bel M."/>
            <person name="Meyberg R."/>
            <person name="Vives C."/>
            <person name="Morata J."/>
            <person name="Symeonidi A."/>
            <person name="Hiss M."/>
            <person name="Muchero W."/>
            <person name="Kamisugi Y."/>
            <person name="Saleh O."/>
            <person name="Blanc G."/>
            <person name="Decker E.L."/>
            <person name="van Gessel N."/>
            <person name="Grimwood J."/>
            <person name="Hayes R.D."/>
            <person name="Graham S.W."/>
            <person name="Gunter L.E."/>
            <person name="McDaniel S.F."/>
            <person name="Hoernstein S.N.W."/>
            <person name="Larsson A."/>
            <person name="Li F.W."/>
            <person name="Perroud P.F."/>
            <person name="Phillips J."/>
            <person name="Ranjan P."/>
            <person name="Rokshar D.S."/>
            <person name="Rothfels C.J."/>
            <person name="Schneider L."/>
            <person name="Shu S."/>
            <person name="Stevenson D.W."/>
            <person name="Thummler F."/>
            <person name="Tillich M."/>
            <person name="Villarreal Aguilar J.C."/>
            <person name="Widiez T."/>
            <person name="Wong G.K."/>
            <person name="Wymore A."/>
            <person name="Zhang Y."/>
            <person name="Zimmer A.D."/>
            <person name="Quatrano R.S."/>
            <person name="Mayer K.F.X."/>
            <person name="Goodstein D."/>
            <person name="Casacuberta J.M."/>
            <person name="Vandepoele K."/>
            <person name="Reski R."/>
            <person name="Cuming A.C."/>
            <person name="Tuskan G.A."/>
            <person name="Maumus F."/>
            <person name="Salse J."/>
            <person name="Schmutz J."/>
            <person name="Rensing S.A."/>
        </authorList>
    </citation>
    <scope>NUCLEOTIDE SEQUENCE [LARGE SCALE GENOMIC DNA]</scope>
    <source>
        <strain evidence="5 6">cv. Gransden 2004</strain>
    </source>
</reference>
<protein>
    <submittedName>
        <fullName evidence="4 5">Uncharacterized protein</fullName>
    </submittedName>
</protein>
<keyword evidence="6" id="KW-1185">Reference proteome</keyword>
<keyword evidence="3" id="KW-0472">Membrane</keyword>
<dbReference type="PANTHER" id="PTHR42866:SF2">
    <property type="entry name" value="3-DEOXY-MANNO-OCTULOSONATE CYTIDYLYLTRANSFERASE, MITOCHONDRIAL"/>
    <property type="match status" value="1"/>
</dbReference>
<dbReference type="Gramene" id="Pp3c11_23350V3.1">
    <property type="protein sequence ID" value="Pp3c11_23350V3.1"/>
    <property type="gene ID" value="Pp3c11_23350"/>
</dbReference>
<dbReference type="PANTHER" id="PTHR42866">
    <property type="entry name" value="3-DEOXY-MANNO-OCTULOSONATE CYTIDYLYLTRANSFERASE"/>
    <property type="match status" value="1"/>
</dbReference>
<dbReference type="GO" id="GO:0033468">
    <property type="term" value="P:CMP-keto-3-deoxy-D-manno-octulosonic acid biosynthetic process"/>
    <property type="evidence" value="ECO:0000318"/>
    <property type="project" value="GO_Central"/>
</dbReference>
<dbReference type="EMBL" id="ABEU02000011">
    <property type="protein sequence ID" value="PNR45683.1"/>
    <property type="molecule type" value="Genomic_DNA"/>
</dbReference>
<reference evidence="4 6" key="1">
    <citation type="journal article" date="2008" name="Science">
        <title>The Physcomitrella genome reveals evolutionary insights into the conquest of land by plants.</title>
        <authorList>
            <person name="Rensing S."/>
            <person name="Lang D."/>
            <person name="Zimmer A."/>
            <person name="Terry A."/>
            <person name="Salamov A."/>
            <person name="Shapiro H."/>
            <person name="Nishiyama T."/>
            <person name="Perroud P.-F."/>
            <person name="Lindquist E."/>
            <person name="Kamisugi Y."/>
            <person name="Tanahashi T."/>
            <person name="Sakakibara K."/>
            <person name="Fujita T."/>
            <person name="Oishi K."/>
            <person name="Shin-I T."/>
            <person name="Kuroki Y."/>
            <person name="Toyoda A."/>
            <person name="Suzuki Y."/>
            <person name="Hashimoto A."/>
            <person name="Yamaguchi K."/>
            <person name="Sugano A."/>
            <person name="Kohara Y."/>
            <person name="Fujiyama A."/>
            <person name="Anterola A."/>
            <person name="Aoki S."/>
            <person name="Ashton N."/>
            <person name="Barbazuk W.B."/>
            <person name="Barker E."/>
            <person name="Bennetzen J."/>
            <person name="Bezanilla M."/>
            <person name="Blankenship R."/>
            <person name="Cho S.H."/>
            <person name="Dutcher S."/>
            <person name="Estelle M."/>
            <person name="Fawcett J.A."/>
            <person name="Gundlach H."/>
            <person name="Hanada K."/>
            <person name="Heyl A."/>
            <person name="Hicks K.A."/>
            <person name="Hugh J."/>
            <person name="Lohr M."/>
            <person name="Mayer K."/>
            <person name="Melkozernov A."/>
            <person name="Murata T."/>
            <person name="Nelson D."/>
            <person name="Pils B."/>
            <person name="Prigge M."/>
            <person name="Reiss B."/>
            <person name="Renner T."/>
            <person name="Rombauts S."/>
            <person name="Rushton P."/>
            <person name="Sanderfoot A."/>
            <person name="Schween G."/>
            <person name="Shiu S.-H."/>
            <person name="Stueber K."/>
            <person name="Theodoulou F.L."/>
            <person name="Tu H."/>
            <person name="Van de Peer Y."/>
            <person name="Verrier P.J."/>
            <person name="Waters E."/>
            <person name="Wood A."/>
            <person name="Yang L."/>
            <person name="Cove D."/>
            <person name="Cuming A."/>
            <person name="Hasebe M."/>
            <person name="Lucas S."/>
            <person name="Mishler D.B."/>
            <person name="Reski R."/>
            <person name="Grigoriev I."/>
            <person name="Quatrano R.S."/>
            <person name="Boore J.L."/>
        </authorList>
    </citation>
    <scope>NUCLEOTIDE SEQUENCE [LARGE SCALE GENOMIC DNA]</scope>
    <source>
        <strain evidence="5 6">cv. Gransden 2004</strain>
    </source>
</reference>
<evidence type="ECO:0000313" key="5">
    <source>
        <dbReference type="EnsemblPlants" id="Pp3c11_23350V3.1"/>
    </source>
</evidence>
<dbReference type="GO" id="GO:0008690">
    <property type="term" value="F:3-deoxy-manno-octulosonate cytidylyltransferase activity"/>
    <property type="evidence" value="ECO:0000318"/>
    <property type="project" value="GO_Central"/>
</dbReference>
<dbReference type="AlphaFoldDB" id="A0A2K1JVY4"/>
<evidence type="ECO:0000256" key="2">
    <source>
        <dbReference type="ARBA" id="ARBA00022695"/>
    </source>
</evidence>
<dbReference type="Gene3D" id="3.90.550.10">
    <property type="entry name" value="Spore Coat Polysaccharide Biosynthesis Protein SpsA, Chain A"/>
    <property type="match status" value="2"/>
</dbReference>
<feature type="transmembrane region" description="Helical" evidence="3">
    <location>
        <begin position="47"/>
        <end position="71"/>
    </location>
</feature>
<dbReference type="SUPFAM" id="SSF53448">
    <property type="entry name" value="Nucleotide-diphospho-sugar transferases"/>
    <property type="match status" value="1"/>
</dbReference>
<dbReference type="InterPro" id="IPR029044">
    <property type="entry name" value="Nucleotide-diphossugar_trans"/>
</dbReference>
<proteinExistence type="predicted"/>
<sequence length="260" mass="28339">MEMSCGGFQRAALEFSQSPALALQGIPGIPTSGKSLMGVHGGSSSSALLLVHAAVAVGAITIAAAAANPYWFQVRPKSRPRVVGIIPARYKSPRFEGEPLVHISDIPMIQRTWEQAKQFTSLKAVVVAIDDGRIADFYRAFGADVMTSENCLSGTERCNEALEKLAAEYDIVVNVQVYQCDASACNWIKNIVDKKGFALYFSRALIPSNKKETLNPVFPYMRHLGMQCHNAEFLRAYASMPPSSLQLEEDLEPALLGSLK</sequence>
<organism evidence="4">
    <name type="scientific">Physcomitrium patens</name>
    <name type="common">Spreading-leaved earth moss</name>
    <name type="synonym">Physcomitrella patens</name>
    <dbReference type="NCBI Taxonomy" id="3218"/>
    <lineage>
        <taxon>Eukaryota</taxon>
        <taxon>Viridiplantae</taxon>
        <taxon>Streptophyta</taxon>
        <taxon>Embryophyta</taxon>
        <taxon>Bryophyta</taxon>
        <taxon>Bryophytina</taxon>
        <taxon>Bryopsida</taxon>
        <taxon>Funariidae</taxon>
        <taxon>Funariales</taxon>
        <taxon>Funariaceae</taxon>
        <taxon>Physcomitrium</taxon>
    </lineage>
</organism>
<keyword evidence="2" id="KW-0548">Nucleotidyltransferase</keyword>
<dbReference type="STRING" id="3218.A0A2K1JVY4"/>
<dbReference type="Proteomes" id="UP000006727">
    <property type="component" value="Chromosome 11"/>
</dbReference>
<dbReference type="EnsemblPlants" id="Pp3c11_23350V3.2">
    <property type="protein sequence ID" value="Pp3c11_23350V3.2"/>
    <property type="gene ID" value="Pp3c11_23350"/>
</dbReference>
<name>A0A2K1JVY4_PHYPA</name>
<evidence type="ECO:0000256" key="1">
    <source>
        <dbReference type="ARBA" id="ARBA00022679"/>
    </source>
</evidence>
<dbReference type="GO" id="GO:0005739">
    <property type="term" value="C:mitochondrion"/>
    <property type="evidence" value="ECO:0000318"/>
    <property type="project" value="GO_Central"/>
</dbReference>
<dbReference type="PaxDb" id="3218-PP1S31_106V6.1"/>
<reference evidence="5" key="3">
    <citation type="submission" date="2020-12" db="UniProtKB">
        <authorList>
            <consortium name="EnsemblPlants"/>
        </authorList>
    </citation>
    <scope>IDENTIFICATION</scope>
</reference>
<dbReference type="EnsemblPlants" id="Pp3c11_23350V3.1">
    <property type="protein sequence ID" value="Pp3c11_23350V3.1"/>
    <property type="gene ID" value="Pp3c11_23350"/>
</dbReference>
<dbReference type="InterPro" id="IPR003329">
    <property type="entry name" value="Cytidylyl_trans"/>
</dbReference>